<proteinExistence type="predicted"/>
<organism evidence="2 3">
    <name type="scientific">Penstemon smallii</name>
    <dbReference type="NCBI Taxonomy" id="265156"/>
    <lineage>
        <taxon>Eukaryota</taxon>
        <taxon>Viridiplantae</taxon>
        <taxon>Streptophyta</taxon>
        <taxon>Embryophyta</taxon>
        <taxon>Tracheophyta</taxon>
        <taxon>Spermatophyta</taxon>
        <taxon>Magnoliopsida</taxon>
        <taxon>eudicotyledons</taxon>
        <taxon>Gunneridae</taxon>
        <taxon>Pentapetalae</taxon>
        <taxon>asterids</taxon>
        <taxon>lamiids</taxon>
        <taxon>Lamiales</taxon>
        <taxon>Plantaginaceae</taxon>
        <taxon>Cheloneae</taxon>
        <taxon>Penstemon</taxon>
    </lineage>
</organism>
<feature type="compositionally biased region" description="Basic and acidic residues" evidence="1">
    <location>
        <begin position="85"/>
        <end position="98"/>
    </location>
</feature>
<dbReference type="Proteomes" id="UP001634393">
    <property type="component" value="Unassembled WGS sequence"/>
</dbReference>
<gene>
    <name evidence="2" type="ORF">ACJIZ3_023382</name>
</gene>
<name>A0ABD3TNX9_9LAMI</name>
<keyword evidence="3" id="KW-1185">Reference proteome</keyword>
<evidence type="ECO:0000256" key="1">
    <source>
        <dbReference type="SAM" id="MobiDB-lite"/>
    </source>
</evidence>
<comment type="caution">
    <text evidence="2">The sequence shown here is derived from an EMBL/GenBank/DDBJ whole genome shotgun (WGS) entry which is preliminary data.</text>
</comment>
<accession>A0ABD3TNX9</accession>
<sequence length="106" mass="11833">MEIENLFTGNTVTAEWINNRLTGKTFFMKIRRKENQVVGGTMHQHYTVLNLRLKEAEDNAILTDSLPPVLQGKVEELTSSSNGGNEDREGSESTKDNDSSVFNTSV</sequence>
<feature type="region of interest" description="Disordered" evidence="1">
    <location>
        <begin position="67"/>
        <end position="106"/>
    </location>
</feature>
<evidence type="ECO:0000313" key="3">
    <source>
        <dbReference type="Proteomes" id="UP001634393"/>
    </source>
</evidence>
<protein>
    <submittedName>
        <fullName evidence="2">Uncharacterized protein</fullName>
    </submittedName>
</protein>
<dbReference type="EMBL" id="JBJXBP010000003">
    <property type="protein sequence ID" value="KAL3838791.1"/>
    <property type="molecule type" value="Genomic_DNA"/>
</dbReference>
<evidence type="ECO:0000313" key="2">
    <source>
        <dbReference type="EMBL" id="KAL3838791.1"/>
    </source>
</evidence>
<reference evidence="2 3" key="1">
    <citation type="submission" date="2024-12" db="EMBL/GenBank/DDBJ databases">
        <title>The unique morphological basis and parallel evolutionary history of personate flowers in Penstemon.</title>
        <authorList>
            <person name="Depatie T.H."/>
            <person name="Wessinger C.A."/>
        </authorList>
    </citation>
    <scope>NUCLEOTIDE SEQUENCE [LARGE SCALE GENOMIC DNA]</scope>
    <source>
        <strain evidence="2">WTNN_2</strain>
        <tissue evidence="2">Leaf</tissue>
    </source>
</reference>
<dbReference type="AlphaFoldDB" id="A0ABD3TNX9"/>